<evidence type="ECO:0000256" key="4">
    <source>
        <dbReference type="PIRNR" id="PIRNR036492"/>
    </source>
</evidence>
<dbReference type="InterPro" id="IPR016161">
    <property type="entry name" value="Ald_DH/histidinol_DH"/>
</dbReference>
<dbReference type="PIRSF" id="PIRSF036492">
    <property type="entry name" value="ALDH"/>
    <property type="match status" value="1"/>
</dbReference>
<dbReference type="PANTHER" id="PTHR43570:SF20">
    <property type="entry name" value="ALDEHYDE DEHYDROGENASE ALDX-RELATED"/>
    <property type="match status" value="1"/>
</dbReference>
<dbReference type="PANTHER" id="PTHR43570">
    <property type="entry name" value="ALDEHYDE DEHYDROGENASE"/>
    <property type="match status" value="1"/>
</dbReference>
<dbReference type="Proteomes" id="UP000030378">
    <property type="component" value="Unassembled WGS sequence"/>
</dbReference>
<dbReference type="Pfam" id="PF00171">
    <property type="entry name" value="Aldedh"/>
    <property type="match status" value="1"/>
</dbReference>
<dbReference type="InterPro" id="IPR015590">
    <property type="entry name" value="Aldehyde_DH_dom"/>
</dbReference>
<dbReference type="Gene3D" id="3.40.605.10">
    <property type="entry name" value="Aldehyde Dehydrogenase, Chain A, domain 1"/>
    <property type="match status" value="1"/>
</dbReference>
<evidence type="ECO:0000256" key="7">
    <source>
        <dbReference type="RuleBase" id="RU003345"/>
    </source>
</evidence>
<protein>
    <recommendedName>
        <fullName evidence="4">Aldehyde dehydrogenase</fullName>
    </recommendedName>
</protein>
<name>A0AAP8PHC1_SERMA</name>
<feature type="active site" evidence="5">
    <location>
        <position position="253"/>
    </location>
</feature>
<keyword evidence="3" id="KW-0520">NAD</keyword>
<dbReference type="InterPro" id="IPR012394">
    <property type="entry name" value="Aldehyde_DH_NAD(P)"/>
</dbReference>
<feature type="domain" description="Aldehyde dehydrogenase" evidence="8">
    <location>
        <begin position="12"/>
        <end position="443"/>
    </location>
</feature>
<dbReference type="GO" id="GO:0005737">
    <property type="term" value="C:cytoplasm"/>
    <property type="evidence" value="ECO:0007669"/>
    <property type="project" value="TreeGrafter"/>
</dbReference>
<evidence type="ECO:0000313" key="10">
    <source>
        <dbReference type="Proteomes" id="UP000030378"/>
    </source>
</evidence>
<evidence type="ECO:0000259" key="8">
    <source>
        <dbReference type="Pfam" id="PF00171"/>
    </source>
</evidence>
<dbReference type="PROSITE" id="PS00687">
    <property type="entry name" value="ALDEHYDE_DEHYDR_GLU"/>
    <property type="match status" value="1"/>
</dbReference>
<comment type="caution">
    <text evidence="9">The sequence shown here is derived from an EMBL/GenBank/DDBJ whole genome shotgun (WGS) entry which is preliminary data.</text>
</comment>
<dbReference type="GO" id="GO:0004029">
    <property type="term" value="F:aldehyde dehydrogenase (NAD+) activity"/>
    <property type="evidence" value="ECO:0007669"/>
    <property type="project" value="TreeGrafter"/>
</dbReference>
<evidence type="ECO:0000256" key="6">
    <source>
        <dbReference type="PROSITE-ProRule" id="PRU10007"/>
    </source>
</evidence>
<dbReference type="Gene3D" id="3.40.309.10">
    <property type="entry name" value="Aldehyde Dehydrogenase, Chain A, domain 2"/>
    <property type="match status" value="1"/>
</dbReference>
<accession>A0AAP8PHC1</accession>
<keyword evidence="2 4" id="KW-0560">Oxidoreductase</keyword>
<dbReference type="InterPro" id="IPR016162">
    <property type="entry name" value="Ald_DH_N"/>
</dbReference>
<evidence type="ECO:0000313" key="9">
    <source>
        <dbReference type="EMBL" id="PNO69706.1"/>
    </source>
</evidence>
<comment type="similarity">
    <text evidence="1 4 7">Belongs to the aldehyde dehydrogenase family.</text>
</comment>
<dbReference type="GO" id="GO:0006081">
    <property type="term" value="P:aldehyde metabolic process"/>
    <property type="evidence" value="ECO:0007669"/>
    <property type="project" value="InterPro"/>
</dbReference>
<dbReference type="CDD" id="cd07133">
    <property type="entry name" value="ALDH_CALDH_CalB"/>
    <property type="match status" value="1"/>
</dbReference>
<sequence>MQGNAAAMMIKMEQMLTAQRHAFLRAGAPTIAQRKAALRRLRSAILAQRGALTAAVSADFGHRSPYETDILEILVTVQAIDYLLRNLKRFMQPERRHVGLPYQAGRAYVQYQPKGVIGVMAPWNYPFSLTFIPLATALAAGNRVMLKPSELTPRTSQLIETMLAALFPADEVAVVTGGPDVGAGFSTLAFDHLVFTGSTAIGRQVMQAAGKHLVPLTLELGGKSPAVMARGAVNARNVQSVAFGKLSNAGQTCIAPDYLLIHQDDLASFMALYDAAVKTFYPDGPTSDDYGAIINDRHYHRLHDLLADAQARGAQIIPVGHRPDSASERPKTLAPTLVVGAPDDSRIMQEEIFGPLLPVRTYAAFDETIDIINAGPRPLALYYFGPRGALQDRLLTRTTSGNVSVNATLLHFAQDDLPFGGIGPSGMGAYHAIEGFRALSHAKGVFIQSRWHFTDLLRAPFGKLADAVLKVMLRRR</sequence>
<dbReference type="InterPro" id="IPR029510">
    <property type="entry name" value="Ald_DH_CS_GLU"/>
</dbReference>
<evidence type="ECO:0000256" key="1">
    <source>
        <dbReference type="ARBA" id="ARBA00009986"/>
    </source>
</evidence>
<reference evidence="10" key="1">
    <citation type="submission" date="2017-12" db="EMBL/GenBank/DDBJ databases">
        <title>FDA dAtabase for Regulatory Grade micrObial Sequences (FDA-ARGOS): Supporting development and validation of Infectious Disease Dx tests.</title>
        <authorList>
            <person name="Campos J."/>
            <person name="Goldberg B."/>
            <person name="Tallon L."/>
            <person name="Sadzewicz L."/>
            <person name="Sengamalay N."/>
            <person name="Ott S."/>
            <person name="Godinez A."/>
            <person name="Nagaraj S."/>
            <person name="Vavikolanu K."/>
            <person name="Vyas G."/>
            <person name="Nadendla S."/>
            <person name="Aluvathingal J."/>
            <person name="Geyer C."/>
            <person name="Nandy P."/>
            <person name="Hobson J."/>
            <person name="Sichtig H."/>
        </authorList>
    </citation>
    <scope>NUCLEOTIDE SEQUENCE [LARGE SCALE GENOMIC DNA]</scope>
    <source>
        <strain evidence="10">FDAARGOS_79</strain>
    </source>
</reference>
<dbReference type="InterPro" id="IPR016160">
    <property type="entry name" value="Ald_DH_CS_CYS"/>
</dbReference>
<dbReference type="EMBL" id="JTBC02000002">
    <property type="protein sequence ID" value="PNO69706.1"/>
    <property type="molecule type" value="Genomic_DNA"/>
</dbReference>
<evidence type="ECO:0000256" key="3">
    <source>
        <dbReference type="ARBA" id="ARBA00023027"/>
    </source>
</evidence>
<organism evidence="9 10">
    <name type="scientific">Serratia marcescens</name>
    <dbReference type="NCBI Taxonomy" id="615"/>
    <lineage>
        <taxon>Bacteria</taxon>
        <taxon>Pseudomonadati</taxon>
        <taxon>Pseudomonadota</taxon>
        <taxon>Gammaproteobacteria</taxon>
        <taxon>Enterobacterales</taxon>
        <taxon>Yersiniaceae</taxon>
        <taxon>Serratia</taxon>
    </lineage>
</organism>
<proteinExistence type="inferred from homology"/>
<evidence type="ECO:0000256" key="2">
    <source>
        <dbReference type="ARBA" id="ARBA00023002"/>
    </source>
</evidence>
<dbReference type="InterPro" id="IPR016163">
    <property type="entry name" value="Ald_DH_C"/>
</dbReference>
<dbReference type="PROSITE" id="PS00070">
    <property type="entry name" value="ALDEHYDE_DEHYDR_CYS"/>
    <property type="match status" value="1"/>
</dbReference>
<evidence type="ECO:0000256" key="5">
    <source>
        <dbReference type="PIRSR" id="PIRSR036492-1"/>
    </source>
</evidence>
<gene>
    <name evidence="9" type="ORF">MC70_006700</name>
</gene>
<dbReference type="AlphaFoldDB" id="A0AAP8PHC1"/>
<dbReference type="SUPFAM" id="SSF53720">
    <property type="entry name" value="ALDH-like"/>
    <property type="match status" value="1"/>
</dbReference>
<feature type="active site" evidence="5 6">
    <location>
        <position position="219"/>
    </location>
</feature>